<organism evidence="1 2">
    <name type="scientific">Bradyrhizobium elkanii</name>
    <dbReference type="NCBI Taxonomy" id="29448"/>
    <lineage>
        <taxon>Bacteria</taxon>
        <taxon>Pseudomonadati</taxon>
        <taxon>Pseudomonadota</taxon>
        <taxon>Alphaproteobacteria</taxon>
        <taxon>Hyphomicrobiales</taxon>
        <taxon>Nitrobacteraceae</taxon>
        <taxon>Bradyrhizobium</taxon>
    </lineage>
</organism>
<evidence type="ECO:0000313" key="1">
    <source>
        <dbReference type="EMBL" id="MEY9314999.1"/>
    </source>
</evidence>
<dbReference type="Proteomes" id="UP001565471">
    <property type="component" value="Unassembled WGS sequence"/>
</dbReference>
<dbReference type="RefSeq" id="WP_240537004.1">
    <property type="nucleotide sequence ID" value="NZ_BJNL01000057.1"/>
</dbReference>
<reference evidence="1 2" key="1">
    <citation type="submission" date="2024-07" db="EMBL/GenBank/DDBJ databases">
        <title>Genomic Encyclopedia of Type Strains, Phase V (KMG-V): Genome sequencing to study the core and pangenomes of soil and plant-associated prokaryotes.</title>
        <authorList>
            <person name="Whitman W."/>
        </authorList>
    </citation>
    <scope>NUCLEOTIDE SEQUENCE [LARGE SCALE GENOMIC DNA]</scope>
    <source>
        <strain evidence="1 2">USDA 415</strain>
    </source>
</reference>
<gene>
    <name evidence="1" type="ORF">ABIF29_001798</name>
</gene>
<sequence length="214" mass="24507">MNAIGFASARDDRIIVRVGIVRAAVDLLIWCVPDRALLFDFCRTPMAEDNAVDPESTRSQVHDALQGFSTDELRQLLAEIEQLLSVEAKPRRPRLRLAGGTYVNEYTARANIDHYLDLLKRPDVPTNTRSMLNKRLLEEEDKLGRRREQLEFAESRAATCRDRADRQRRLSDSFAPGSADREQAERLLVNFEALAQFVEGFCRQMRHTVNHSPL</sequence>
<evidence type="ECO:0000313" key="2">
    <source>
        <dbReference type="Proteomes" id="UP001565471"/>
    </source>
</evidence>
<protein>
    <submittedName>
        <fullName evidence="1">Uncharacterized protein</fullName>
    </submittedName>
</protein>
<comment type="caution">
    <text evidence="1">The sequence shown here is derived from an EMBL/GenBank/DDBJ whole genome shotgun (WGS) entry which is preliminary data.</text>
</comment>
<accession>A0ABV4EV09</accession>
<dbReference type="EMBL" id="JBGBZA010000002">
    <property type="protein sequence ID" value="MEY9314999.1"/>
    <property type="molecule type" value="Genomic_DNA"/>
</dbReference>
<dbReference type="GeneID" id="92956579"/>
<name>A0ABV4EV09_BRAEL</name>
<proteinExistence type="predicted"/>
<keyword evidence="2" id="KW-1185">Reference proteome</keyword>